<evidence type="ECO:0000313" key="2">
    <source>
        <dbReference type="Proteomes" id="UP000828922"/>
    </source>
</evidence>
<dbReference type="Proteomes" id="UP000828922">
    <property type="component" value="Linkage Group LG07"/>
</dbReference>
<sequence>MCTSLNPRGISSTSQAAQVDYSGFVHARVCLSSPQQAIVQKNTGKVDCIGLEGSLWHVSVCRGSKQIVRGSVICGSWSLPFFSKGPRTVRNKLLEQTLYAHLVQSRICAGRKWKGQRGTSETISPTPGSGTGNCSSKGETVLAMPGFEDMSSVPQSIDNSMFVESLMPKKEIGAQRFLEEHPQYDGRGVVIAIFDSGVDPAAEGMQITTDGKPKIIDVLDCTGSGDVDTSTVVEADEDGYIIGASGARLQINREWKNPTGKWRVGSKLAFSLFTKELTPRLKTERKKKFDEKQREVVTAALRELTAFDLKYPKPLDVQLKKNREDIQTRIDVLQKFAEAYEDKGPVIDAVVWHDGDVWRAALDTQDMEDGSGLGKLADCTPLTNYRIERKYGFFSRMDACSYVLNVFDDGNVLSIVTDSSPHGTHVAGITAAHHPEEPLLNGVAPGAQIVSCKIGDSRLEGMETGTGLTRAIIAVIENKCDLINMSYGEPTSMPDYGRFIKLADEVVNKHGVIFVSSAGNNGPSLTTLGAPGGTSTSILGIGAFVSPAMAASAHSLVEPLVEGIQYTWSSRGPTADGDLGVSLSAPGGAIAPVPKWTLQPRMLMNGTSMASPCACGGIALVLSSMKAEGQAISPHVVRKALENTAAPVSKLAEEALTTGRGLLQVDRAYEYLRQCKDKPPVWYDVEVSRGPKSGAIQRGVYLRETHDCQRASEWAVEVKPKFHEDADKLDVHVLFEENVRLETGGHSWIKCPEYLLLTYNGRKFNIVVDPTGLNEGLHYAEVVGIDCEAPWRGPIFRIPVTVVKPIELLATPPLASFSKLSFIPGQVERRFIAVPEGTTWAEATLRVGGFDTPRKFFINAAQLVPMKKPVVWERFVTFQGPSSMSFAFPLQGGLTMELTIAQFWSSGSGSQTVALADIEIEFHGLLASHTEILVNGSEGATRIDVKAALTTEELCPSAILNKVRTPHRAVEMKLEPLSAGRDKLSDGRQIHGLTLTYKFTLTEAGKVTPRFPLLNDRMYESEMESQFLMLCDSNKRVLLYGDVYPKSVKLIKGDYTLILLIRHDNVAYLEKLKKAVLLLDRHLEEKNVIKLGFYSYLDGAITGGDPFQNALLASGELRPFYIAAPPDDKIPKDATLGSLLIGRITYGKVSSGNGQGKGNGGAACPAKYQLSFVVPPPVKADEKDKATEKRSEKKSTSQTLEEEVRDAKIKVLLSLPLSTKEEREEMEKLAVALKSEYPTHLQLMVEILQKVAGAQGKEEPKFSLEKVIDAADAVISLVETDSLARHFSMKSEAEDPDAAQVRKEMEKQRDALADALYRKGLALIQQEESAKEKEPDALSGPSHLESATGSNGEENGKDPKGEGIKSGTPALDQENGQVPVKQSDEVEETYAELRKWADTGSPKYLMLSVRREKRAGYLGKALKTLNDLIQDESKPPQKQFYELRIKLLEELGWSHWAAYERKWLSIRFPSTYPLF</sequence>
<evidence type="ECO:0000313" key="1">
    <source>
        <dbReference type="EMBL" id="KAH9557115.1"/>
    </source>
</evidence>
<protein>
    <submittedName>
        <fullName evidence="1">Uncharacterized protein</fullName>
    </submittedName>
</protein>
<keyword evidence="2" id="KW-1185">Reference proteome</keyword>
<proteinExistence type="predicted"/>
<organism evidence="1 2">
    <name type="scientific">Sphagnum magellanicum</name>
    <dbReference type="NCBI Taxonomy" id="128215"/>
    <lineage>
        <taxon>Eukaryota</taxon>
        <taxon>Viridiplantae</taxon>
        <taxon>Streptophyta</taxon>
        <taxon>Embryophyta</taxon>
        <taxon>Bryophyta</taxon>
        <taxon>Sphagnophytina</taxon>
        <taxon>Sphagnopsida</taxon>
        <taxon>Sphagnales</taxon>
        <taxon>Sphagnaceae</taxon>
        <taxon>Sphagnum</taxon>
    </lineage>
</organism>
<reference evidence="2" key="1">
    <citation type="journal article" date="2022" name="New Phytol.">
        <title>Phylogenomic structure and speciation in an emerging model: the Sphagnum magellanicum complex (Bryophyta).</title>
        <authorList>
            <person name="Shaw A.J."/>
            <person name="Piatkowski B."/>
            <person name="Duffy A.M."/>
            <person name="Aguero B."/>
            <person name="Imwattana K."/>
            <person name="Nieto-Lugilde M."/>
            <person name="Healey A."/>
            <person name="Weston D.J."/>
            <person name="Patel M.N."/>
            <person name="Schmutz J."/>
            <person name="Grimwood J."/>
            <person name="Yavitt J.B."/>
            <person name="Hassel K."/>
            <person name="Stenoien H.K."/>
            <person name="Flatberg K.I."/>
            <person name="Bickford C.P."/>
            <person name="Hicks K.A."/>
        </authorList>
    </citation>
    <scope>NUCLEOTIDE SEQUENCE [LARGE SCALE GENOMIC DNA]</scope>
</reference>
<accession>A0ACB8HMX4</accession>
<dbReference type="EMBL" id="CM038913">
    <property type="protein sequence ID" value="KAH9557115.1"/>
    <property type="molecule type" value="Genomic_DNA"/>
</dbReference>
<name>A0ACB8HMX4_9BRYO</name>
<comment type="caution">
    <text evidence="1">The sequence shown here is derived from an EMBL/GenBank/DDBJ whole genome shotgun (WGS) entry which is preliminary data.</text>
</comment>
<gene>
    <name evidence="1" type="ORF">CY35_07G067900</name>
</gene>